<protein>
    <submittedName>
        <fullName evidence="5">Ankyrin repeat-containing protein</fullName>
    </submittedName>
</protein>
<evidence type="ECO:0000256" key="2">
    <source>
        <dbReference type="ARBA" id="ARBA00023043"/>
    </source>
</evidence>
<evidence type="ECO:0000313" key="5">
    <source>
        <dbReference type="EMBL" id="JAC63395.1"/>
    </source>
</evidence>
<proteinExistence type="predicted"/>
<dbReference type="PANTHER" id="PTHR23206:SF7">
    <property type="entry name" value="PROTEIN KINASE DOMAIN-CONTAINING PROTEIN"/>
    <property type="match status" value="1"/>
</dbReference>
<accession>A0A061QY50</accession>
<dbReference type="SMART" id="SM00248">
    <property type="entry name" value="ANK"/>
    <property type="match status" value="4"/>
</dbReference>
<dbReference type="PRINTS" id="PR01415">
    <property type="entry name" value="ANKYRIN"/>
</dbReference>
<dbReference type="InterPro" id="IPR036770">
    <property type="entry name" value="Ankyrin_rpt-contain_sf"/>
</dbReference>
<evidence type="ECO:0000256" key="4">
    <source>
        <dbReference type="SAM" id="MobiDB-lite"/>
    </source>
</evidence>
<gene>
    <name evidence="5" type="ORF">TSPGSL018_20790</name>
</gene>
<dbReference type="AlphaFoldDB" id="A0A061QY50"/>
<keyword evidence="2 3" id="KW-0040">ANK repeat</keyword>
<feature type="repeat" description="ANK" evidence="3">
    <location>
        <begin position="40"/>
        <end position="72"/>
    </location>
</feature>
<dbReference type="SUPFAM" id="SSF48403">
    <property type="entry name" value="Ankyrin repeat"/>
    <property type="match status" value="1"/>
</dbReference>
<dbReference type="Pfam" id="PF12796">
    <property type="entry name" value="Ank_2"/>
    <property type="match status" value="2"/>
</dbReference>
<feature type="repeat" description="ANK" evidence="3">
    <location>
        <begin position="138"/>
        <end position="170"/>
    </location>
</feature>
<keyword evidence="1" id="KW-0677">Repeat</keyword>
<reference evidence="5" key="1">
    <citation type="submission" date="2014-05" db="EMBL/GenBank/DDBJ databases">
        <title>The transcriptome of the halophilic microalga Tetraselmis sp. GSL018 isolated from the Great Salt Lake, Utah.</title>
        <authorList>
            <person name="Jinkerson R.E."/>
            <person name="D'Adamo S."/>
            <person name="Posewitz M.C."/>
        </authorList>
    </citation>
    <scope>NUCLEOTIDE SEQUENCE</scope>
    <source>
        <strain evidence="5">GSL018</strain>
    </source>
</reference>
<dbReference type="EMBL" id="GBEZ01023497">
    <property type="protein sequence ID" value="JAC63395.1"/>
    <property type="molecule type" value="Transcribed_RNA"/>
</dbReference>
<dbReference type="PROSITE" id="PS50088">
    <property type="entry name" value="ANK_REPEAT"/>
    <property type="match status" value="3"/>
</dbReference>
<feature type="region of interest" description="Disordered" evidence="4">
    <location>
        <begin position="219"/>
        <end position="239"/>
    </location>
</feature>
<dbReference type="InterPro" id="IPR002110">
    <property type="entry name" value="Ankyrin_rpt"/>
</dbReference>
<name>A0A061QY50_9CHLO</name>
<dbReference type="Gene3D" id="1.25.40.20">
    <property type="entry name" value="Ankyrin repeat-containing domain"/>
    <property type="match status" value="2"/>
</dbReference>
<feature type="repeat" description="ANK" evidence="3">
    <location>
        <begin position="73"/>
        <end position="105"/>
    </location>
</feature>
<dbReference type="PANTHER" id="PTHR23206">
    <property type="entry name" value="MASK PROTEIN"/>
    <property type="match status" value="1"/>
</dbReference>
<evidence type="ECO:0000256" key="3">
    <source>
        <dbReference type="PROSITE-ProRule" id="PRU00023"/>
    </source>
</evidence>
<dbReference type="InterPro" id="IPR051631">
    <property type="entry name" value="Ankyrin-KH/SAM_domain"/>
</dbReference>
<dbReference type="PROSITE" id="PS50297">
    <property type="entry name" value="ANK_REP_REGION"/>
    <property type="match status" value="3"/>
</dbReference>
<organism evidence="5">
    <name type="scientific">Tetraselmis sp. GSL018</name>
    <dbReference type="NCBI Taxonomy" id="582737"/>
    <lineage>
        <taxon>Eukaryota</taxon>
        <taxon>Viridiplantae</taxon>
        <taxon>Chlorophyta</taxon>
        <taxon>core chlorophytes</taxon>
        <taxon>Chlorodendrophyceae</taxon>
        <taxon>Chlorodendrales</taxon>
        <taxon>Chlorodendraceae</taxon>
        <taxon>Tetraselmis</taxon>
    </lineage>
</organism>
<sequence length="261" mass="27703">MVASDKDVLWVELVEACREGEVATVAEIAGSVDLNSEASSGVTPLLAAVESCKADVVKFLLEAGADPNLTTRKGNTPLRAAVLLGDADSLLALVHNGADVNLETARGTPLTTACGQSDVDMVSLLLDKGACLHMEARSGTTPLIAAAREDAFAVVKLLLDRGADPNQTNKDGNTAIDVAQAKAFPKTLSLLMQSAVVRQVESALQSVDRRQREAAAARDKFQDHAMQDSEGALQVSRANKQAKIKELQEENKRLRALYRSG</sequence>
<evidence type="ECO:0000256" key="1">
    <source>
        <dbReference type="ARBA" id="ARBA00022737"/>
    </source>
</evidence>